<dbReference type="RefSeq" id="WP_157321299.1">
    <property type="nucleotide sequence ID" value="NZ_BMFX01000005.1"/>
</dbReference>
<dbReference type="InterPro" id="IPR050277">
    <property type="entry name" value="Sodium:Solute_Symporter"/>
</dbReference>
<evidence type="ECO:0000256" key="3">
    <source>
        <dbReference type="ARBA" id="ARBA00022448"/>
    </source>
</evidence>
<dbReference type="PROSITE" id="PS50283">
    <property type="entry name" value="NA_SOLUT_SYMP_3"/>
    <property type="match status" value="1"/>
</dbReference>
<feature type="transmembrane region" description="Helical" evidence="8">
    <location>
        <begin position="303"/>
        <end position="326"/>
    </location>
</feature>
<comment type="caution">
    <text evidence="9">The sequence shown here is derived from an EMBL/GenBank/DDBJ whole genome shotgun (WGS) entry which is preliminary data.</text>
</comment>
<evidence type="ECO:0000256" key="1">
    <source>
        <dbReference type="ARBA" id="ARBA00004141"/>
    </source>
</evidence>
<sequence>MTAGQLTLVLVSCVAVLSLGAAVSIIAGRKVNTEEGWHVAGRSLPLWVAVLTQFATATGGGVLVAHVGNSYQHGWAYWFYPFFVFVGFLLLSFIAKWLRRLEFTTIPEIVRRIYTQHPLVTVLAALAAIVVPFGWLATQYVAFASLFSEITGMNSVLLTIVMGIITLVFVLPGGLRSVAWSDAILGGLMLLLSAVVVIYGVNMAGGWSGIREAVPAEISSFPQGLAAAGGMTVLLWAFAILPGTLTNQMYYQRVFALGDVNKARLVMILGGTLVFIGSLYPFLLGLSTRALNDGMTDNQEAAAGWFLTQLPAGLLALFASFLLITIATTTSSALQSVVTNVVEDITVNVFGYRNKDTRGISRIVAVVVVILGAALAIAFPAALAWLVATYAYSASILFAPIFIGYFLTKRGGRLKAVTAGVSMAAGLIACAGAHILDTTIPYAIFGIGSSVLGLLVAHAVFGRSSEQHSTLSPSTDQETK</sequence>
<dbReference type="Pfam" id="PF00474">
    <property type="entry name" value="SSF"/>
    <property type="match status" value="1"/>
</dbReference>
<protein>
    <submittedName>
        <fullName evidence="9">Sodium:solute symporter family protein</fullName>
    </submittedName>
</protein>
<feature type="transmembrane region" description="Helical" evidence="8">
    <location>
        <begin position="6"/>
        <end position="26"/>
    </location>
</feature>
<evidence type="ECO:0000256" key="6">
    <source>
        <dbReference type="ARBA" id="ARBA00023136"/>
    </source>
</evidence>
<feature type="transmembrane region" description="Helical" evidence="8">
    <location>
        <begin position="77"/>
        <end position="98"/>
    </location>
</feature>
<dbReference type="OrthoDB" id="3802925at2"/>
<evidence type="ECO:0000256" key="2">
    <source>
        <dbReference type="ARBA" id="ARBA00006434"/>
    </source>
</evidence>
<feature type="transmembrane region" description="Helical" evidence="8">
    <location>
        <begin position="265"/>
        <end position="283"/>
    </location>
</feature>
<comment type="subcellular location">
    <subcellularLocation>
        <location evidence="1">Membrane</location>
        <topology evidence="1">Multi-pass membrane protein</topology>
    </subcellularLocation>
</comment>
<feature type="transmembrane region" description="Helical" evidence="8">
    <location>
        <begin position="46"/>
        <end position="65"/>
    </location>
</feature>
<keyword evidence="10" id="KW-1185">Reference proteome</keyword>
<gene>
    <name evidence="9" type="ORF">GNZ21_03265</name>
</gene>
<feature type="transmembrane region" description="Helical" evidence="8">
    <location>
        <begin position="363"/>
        <end position="383"/>
    </location>
</feature>
<feature type="transmembrane region" description="Helical" evidence="8">
    <location>
        <begin position="183"/>
        <end position="205"/>
    </location>
</feature>
<dbReference type="PANTHER" id="PTHR48086">
    <property type="entry name" value="SODIUM/PROLINE SYMPORTER-RELATED"/>
    <property type="match status" value="1"/>
</dbReference>
<dbReference type="GO" id="GO:0022857">
    <property type="term" value="F:transmembrane transporter activity"/>
    <property type="evidence" value="ECO:0007669"/>
    <property type="project" value="InterPro"/>
</dbReference>
<keyword evidence="4 8" id="KW-0812">Transmembrane</keyword>
<dbReference type="CDD" id="cd10322">
    <property type="entry name" value="SLC5sbd"/>
    <property type="match status" value="1"/>
</dbReference>
<name>A0A7K1UFZ7_9MICC</name>
<evidence type="ECO:0000313" key="10">
    <source>
        <dbReference type="Proteomes" id="UP000460157"/>
    </source>
</evidence>
<evidence type="ECO:0000256" key="8">
    <source>
        <dbReference type="SAM" id="Phobius"/>
    </source>
</evidence>
<feature type="transmembrane region" description="Helical" evidence="8">
    <location>
        <begin position="442"/>
        <end position="461"/>
    </location>
</feature>
<proteinExistence type="inferred from homology"/>
<dbReference type="InterPro" id="IPR001734">
    <property type="entry name" value="Na/solute_symporter"/>
</dbReference>
<evidence type="ECO:0000313" key="9">
    <source>
        <dbReference type="EMBL" id="MVT25388.1"/>
    </source>
</evidence>
<feature type="transmembrane region" description="Helical" evidence="8">
    <location>
        <begin position="414"/>
        <end position="436"/>
    </location>
</feature>
<dbReference type="Proteomes" id="UP000460157">
    <property type="component" value="Unassembled WGS sequence"/>
</dbReference>
<dbReference type="EMBL" id="WRPM01000023">
    <property type="protein sequence ID" value="MVT25388.1"/>
    <property type="molecule type" value="Genomic_DNA"/>
</dbReference>
<dbReference type="GO" id="GO:0005886">
    <property type="term" value="C:plasma membrane"/>
    <property type="evidence" value="ECO:0007669"/>
    <property type="project" value="TreeGrafter"/>
</dbReference>
<feature type="transmembrane region" description="Helical" evidence="8">
    <location>
        <begin position="389"/>
        <end position="407"/>
    </location>
</feature>
<evidence type="ECO:0000256" key="5">
    <source>
        <dbReference type="ARBA" id="ARBA00022989"/>
    </source>
</evidence>
<dbReference type="PANTHER" id="PTHR48086:SF7">
    <property type="entry name" value="SODIUM-SOLUTE SYMPORTER-RELATED"/>
    <property type="match status" value="1"/>
</dbReference>
<reference evidence="9 10" key="1">
    <citation type="submission" date="2019-12" db="EMBL/GenBank/DDBJ databases">
        <title>Nesterenkonia muleiensis sp. nov., a novel actinobacterium isolated from sap of Populus euphratica.</title>
        <authorList>
            <person name="Wang R."/>
        </authorList>
    </citation>
    <scope>NUCLEOTIDE SEQUENCE [LARGE SCALE GENOMIC DNA]</scope>
    <source>
        <strain evidence="9 10">F10</strain>
    </source>
</reference>
<feature type="transmembrane region" description="Helical" evidence="8">
    <location>
        <begin position="119"/>
        <end position="138"/>
    </location>
</feature>
<dbReference type="InterPro" id="IPR038377">
    <property type="entry name" value="Na/Glc_symporter_sf"/>
</dbReference>
<comment type="similarity">
    <text evidence="2 7">Belongs to the sodium:solute symporter (SSF) (TC 2.A.21) family.</text>
</comment>
<organism evidence="9 10">
    <name type="scientific">Nesterenkonia alkaliphila</name>
    <dbReference type="NCBI Taxonomy" id="1463631"/>
    <lineage>
        <taxon>Bacteria</taxon>
        <taxon>Bacillati</taxon>
        <taxon>Actinomycetota</taxon>
        <taxon>Actinomycetes</taxon>
        <taxon>Micrococcales</taxon>
        <taxon>Micrococcaceae</taxon>
        <taxon>Nesterenkonia</taxon>
    </lineage>
</organism>
<accession>A0A7K1UFZ7</accession>
<feature type="transmembrane region" description="Helical" evidence="8">
    <location>
        <begin position="150"/>
        <end position="171"/>
    </location>
</feature>
<evidence type="ECO:0000256" key="4">
    <source>
        <dbReference type="ARBA" id="ARBA00022692"/>
    </source>
</evidence>
<keyword evidence="5 8" id="KW-1133">Transmembrane helix</keyword>
<feature type="transmembrane region" description="Helical" evidence="8">
    <location>
        <begin position="225"/>
        <end position="245"/>
    </location>
</feature>
<keyword evidence="6 8" id="KW-0472">Membrane</keyword>
<dbReference type="Gene3D" id="1.20.1730.10">
    <property type="entry name" value="Sodium/glucose cotransporter"/>
    <property type="match status" value="1"/>
</dbReference>
<keyword evidence="3" id="KW-0813">Transport</keyword>
<evidence type="ECO:0000256" key="7">
    <source>
        <dbReference type="RuleBase" id="RU362091"/>
    </source>
</evidence>
<dbReference type="AlphaFoldDB" id="A0A7K1UFZ7"/>